<keyword evidence="1" id="KW-0472">Membrane</keyword>
<proteinExistence type="predicted"/>
<reference evidence="2" key="1">
    <citation type="submission" date="2020-05" db="EMBL/GenBank/DDBJ databases">
        <title>WGS assembly of Panicum virgatum.</title>
        <authorList>
            <person name="Lovell J.T."/>
            <person name="Jenkins J."/>
            <person name="Shu S."/>
            <person name="Juenger T.E."/>
            <person name="Schmutz J."/>
        </authorList>
    </citation>
    <scope>NUCLEOTIDE SEQUENCE</scope>
    <source>
        <strain evidence="2">AP13</strain>
    </source>
</reference>
<protein>
    <submittedName>
        <fullName evidence="2">Uncharacterized protein</fullName>
    </submittedName>
</protein>
<dbReference type="Proteomes" id="UP000823388">
    <property type="component" value="Chromosome 1N"/>
</dbReference>
<accession>A0A8T0WZT1</accession>
<keyword evidence="1" id="KW-1133">Transmembrane helix</keyword>
<keyword evidence="3" id="KW-1185">Reference proteome</keyword>
<dbReference type="EMBL" id="CM029038">
    <property type="protein sequence ID" value="KAG2650473.1"/>
    <property type="molecule type" value="Genomic_DNA"/>
</dbReference>
<organism evidence="2 3">
    <name type="scientific">Panicum virgatum</name>
    <name type="common">Blackwell switchgrass</name>
    <dbReference type="NCBI Taxonomy" id="38727"/>
    <lineage>
        <taxon>Eukaryota</taxon>
        <taxon>Viridiplantae</taxon>
        <taxon>Streptophyta</taxon>
        <taxon>Embryophyta</taxon>
        <taxon>Tracheophyta</taxon>
        <taxon>Spermatophyta</taxon>
        <taxon>Magnoliopsida</taxon>
        <taxon>Liliopsida</taxon>
        <taxon>Poales</taxon>
        <taxon>Poaceae</taxon>
        <taxon>PACMAD clade</taxon>
        <taxon>Panicoideae</taxon>
        <taxon>Panicodae</taxon>
        <taxon>Paniceae</taxon>
        <taxon>Panicinae</taxon>
        <taxon>Panicum</taxon>
        <taxon>Panicum sect. Hiantes</taxon>
    </lineage>
</organism>
<name>A0A8T0WZT1_PANVG</name>
<evidence type="ECO:0000313" key="2">
    <source>
        <dbReference type="EMBL" id="KAG2650473.1"/>
    </source>
</evidence>
<evidence type="ECO:0000256" key="1">
    <source>
        <dbReference type="SAM" id="Phobius"/>
    </source>
</evidence>
<comment type="caution">
    <text evidence="2">The sequence shown here is derived from an EMBL/GenBank/DDBJ whole genome shotgun (WGS) entry which is preliminary data.</text>
</comment>
<evidence type="ECO:0000313" key="3">
    <source>
        <dbReference type="Proteomes" id="UP000823388"/>
    </source>
</evidence>
<keyword evidence="1" id="KW-0812">Transmembrane</keyword>
<gene>
    <name evidence="2" type="ORF">PVAP13_1NG223838</name>
</gene>
<sequence length="180" mass="19730">MTSRYTLHALRTLKVPCNGPGFPRPVGSHATAVFIGASVLTKDWSLRTPSLRHRRSLCHCSIAMWWSRSRWVQAVAAGVVFTGVCDCVYLVALMPLAANLSISAGSEATVQPAAHVSAPFFAQKFQQQAQEQALLGCISCYQQMLRRKLNILLHRKILMMHSGGANDAIFFHFCASTAPS</sequence>
<dbReference type="AlphaFoldDB" id="A0A8T0WZT1"/>
<feature type="transmembrane region" description="Helical" evidence="1">
    <location>
        <begin position="71"/>
        <end position="92"/>
    </location>
</feature>